<dbReference type="EMBL" id="CAJRST010004446">
    <property type="protein sequence ID" value="CAG5873715.1"/>
    <property type="molecule type" value="Genomic_DNA"/>
</dbReference>
<dbReference type="GO" id="GO:0050839">
    <property type="term" value="F:cell adhesion molecule binding"/>
    <property type="evidence" value="ECO:0007669"/>
    <property type="project" value="TreeGrafter"/>
</dbReference>
<dbReference type="OrthoDB" id="6106100at2759"/>
<gene>
    <name evidence="9" type="ORF">MMEN_LOCUS5152</name>
</gene>
<dbReference type="PANTHER" id="PTHR11640">
    <property type="entry name" value="NEPHRIN"/>
    <property type="match status" value="1"/>
</dbReference>
<feature type="signal peptide" evidence="7">
    <location>
        <begin position="1"/>
        <end position="25"/>
    </location>
</feature>
<dbReference type="PANTHER" id="PTHR11640:SF31">
    <property type="entry name" value="IRREGULAR CHIASM C-ROUGHEST PROTEIN-RELATED"/>
    <property type="match status" value="1"/>
</dbReference>
<feature type="domain" description="Ig-like" evidence="8">
    <location>
        <begin position="121"/>
        <end position="214"/>
    </location>
</feature>
<evidence type="ECO:0000259" key="8">
    <source>
        <dbReference type="PROSITE" id="PS50835"/>
    </source>
</evidence>
<dbReference type="InterPro" id="IPR013783">
    <property type="entry name" value="Ig-like_fold"/>
</dbReference>
<evidence type="ECO:0000313" key="10">
    <source>
        <dbReference type="Proteomes" id="UP000677803"/>
    </source>
</evidence>
<dbReference type="InterPro" id="IPR036179">
    <property type="entry name" value="Ig-like_dom_sf"/>
</dbReference>
<dbReference type="Pfam" id="PF13927">
    <property type="entry name" value="Ig_3"/>
    <property type="match status" value="1"/>
</dbReference>
<comment type="caution">
    <text evidence="9">The sequence shown here is derived from an EMBL/GenBank/DDBJ whole genome shotgun (WGS) entry which is preliminary data.</text>
</comment>
<dbReference type="CDD" id="cd00096">
    <property type="entry name" value="Ig"/>
    <property type="match status" value="1"/>
</dbReference>
<evidence type="ECO:0000256" key="2">
    <source>
        <dbReference type="ARBA" id="ARBA00023136"/>
    </source>
</evidence>
<dbReference type="SUPFAM" id="SSF48726">
    <property type="entry name" value="Immunoglobulin"/>
    <property type="match status" value="2"/>
</dbReference>
<feature type="chain" id="PRO_5035820530" evidence="7">
    <location>
        <begin position="26"/>
        <end position="252"/>
    </location>
</feature>
<comment type="subcellular location">
    <subcellularLocation>
        <location evidence="1">Membrane</location>
        <topology evidence="1">Single-pass type I membrane protein</topology>
    </subcellularLocation>
</comment>
<evidence type="ECO:0000256" key="1">
    <source>
        <dbReference type="ARBA" id="ARBA00004479"/>
    </source>
</evidence>
<evidence type="ECO:0000256" key="6">
    <source>
        <dbReference type="SAM" id="Phobius"/>
    </source>
</evidence>
<reference evidence="9" key="1">
    <citation type="submission" date="2021-05" db="EMBL/GenBank/DDBJ databases">
        <authorList>
            <person name="Tigano A."/>
        </authorList>
    </citation>
    <scope>NUCLEOTIDE SEQUENCE</scope>
</reference>
<keyword evidence="3" id="KW-1015">Disulfide bond</keyword>
<evidence type="ECO:0000256" key="4">
    <source>
        <dbReference type="ARBA" id="ARBA00023180"/>
    </source>
</evidence>
<proteinExistence type="predicted"/>
<keyword evidence="10" id="KW-1185">Reference proteome</keyword>
<evidence type="ECO:0000256" key="3">
    <source>
        <dbReference type="ARBA" id="ARBA00023157"/>
    </source>
</evidence>
<dbReference type="SMART" id="SM00409">
    <property type="entry name" value="IG"/>
    <property type="match status" value="2"/>
</dbReference>
<feature type="domain" description="Ig-like" evidence="8">
    <location>
        <begin position="32"/>
        <end position="114"/>
    </location>
</feature>
<keyword evidence="6" id="KW-0812">Transmembrane</keyword>
<feature type="transmembrane region" description="Helical" evidence="6">
    <location>
        <begin position="222"/>
        <end position="242"/>
    </location>
</feature>
<dbReference type="PROSITE" id="PS50835">
    <property type="entry name" value="IG_LIKE"/>
    <property type="match status" value="2"/>
</dbReference>
<name>A0A8S4AI46_9TELE</name>
<dbReference type="InterPro" id="IPR051275">
    <property type="entry name" value="Cell_adhesion_signaling"/>
</dbReference>
<accession>A0A8S4AI46</accession>
<keyword evidence="6" id="KW-1133">Transmembrane helix</keyword>
<evidence type="ECO:0000313" key="9">
    <source>
        <dbReference type="EMBL" id="CAG5873715.1"/>
    </source>
</evidence>
<dbReference type="Proteomes" id="UP000677803">
    <property type="component" value="Unassembled WGS sequence"/>
</dbReference>
<dbReference type="GO" id="GO:0098609">
    <property type="term" value="P:cell-cell adhesion"/>
    <property type="evidence" value="ECO:0007669"/>
    <property type="project" value="TreeGrafter"/>
</dbReference>
<keyword evidence="5" id="KW-0393">Immunoglobulin domain</keyword>
<organism evidence="9 10">
    <name type="scientific">Menidia menidia</name>
    <name type="common">Atlantic silverside</name>
    <dbReference type="NCBI Taxonomy" id="238744"/>
    <lineage>
        <taxon>Eukaryota</taxon>
        <taxon>Metazoa</taxon>
        <taxon>Chordata</taxon>
        <taxon>Craniata</taxon>
        <taxon>Vertebrata</taxon>
        <taxon>Euteleostomi</taxon>
        <taxon>Actinopterygii</taxon>
        <taxon>Neopterygii</taxon>
        <taxon>Teleostei</taxon>
        <taxon>Neoteleostei</taxon>
        <taxon>Acanthomorphata</taxon>
        <taxon>Ovalentaria</taxon>
        <taxon>Atherinomorphae</taxon>
        <taxon>Atheriniformes</taxon>
        <taxon>Atherinopsidae</taxon>
        <taxon>Menidiinae</taxon>
        <taxon>Menidia</taxon>
    </lineage>
</organism>
<dbReference type="InterPro" id="IPR003599">
    <property type="entry name" value="Ig_sub"/>
</dbReference>
<dbReference type="GO" id="GO:0005911">
    <property type="term" value="C:cell-cell junction"/>
    <property type="evidence" value="ECO:0007669"/>
    <property type="project" value="TreeGrafter"/>
</dbReference>
<keyword evidence="4" id="KW-0325">Glycoprotein</keyword>
<evidence type="ECO:0000256" key="5">
    <source>
        <dbReference type="ARBA" id="ARBA00023319"/>
    </source>
</evidence>
<dbReference type="InterPro" id="IPR007110">
    <property type="entry name" value="Ig-like_dom"/>
</dbReference>
<keyword evidence="2 6" id="KW-0472">Membrane</keyword>
<sequence>MAETTLMSIAPLFLFLLCCATQTLGITIHSFPNGDVNGIIEAEYQKTVSLVCEVGDMASDEELVWLRNGAVVKLLDENKKGRSSVCVTPLVYEDNDAVFTCHLKTNDSDKASVTLNVTYPPQLSMSEEVQLELDSLLVLQCDMRANPPVSSIVWKLNGSIVDLLEGGFTVTNDGLISQLQVKNVKRHLHEATYQCTAVSPMYGQQTQTFHVTVTEKTVKFPVMPIIAGVVVVCATSLLAIVSRWSKITKCFK</sequence>
<dbReference type="Gene3D" id="2.60.40.10">
    <property type="entry name" value="Immunoglobulins"/>
    <property type="match status" value="2"/>
</dbReference>
<protein>
    <submittedName>
        <fullName evidence="9">(Atlantic silverside) hypothetical protein</fullName>
    </submittedName>
</protein>
<dbReference type="GO" id="GO:0005886">
    <property type="term" value="C:plasma membrane"/>
    <property type="evidence" value="ECO:0007669"/>
    <property type="project" value="TreeGrafter"/>
</dbReference>
<keyword evidence="7" id="KW-0732">Signal</keyword>
<dbReference type="AlphaFoldDB" id="A0A8S4AI46"/>
<evidence type="ECO:0000256" key="7">
    <source>
        <dbReference type="SAM" id="SignalP"/>
    </source>
</evidence>